<protein>
    <submittedName>
        <fullName evidence="3">Uncharacterized protein</fullName>
    </submittedName>
</protein>
<feature type="region of interest" description="Disordered" evidence="2">
    <location>
        <begin position="1"/>
        <end position="43"/>
    </location>
</feature>
<evidence type="ECO:0000313" key="4">
    <source>
        <dbReference type="Proteomes" id="UP001295684"/>
    </source>
</evidence>
<proteinExistence type="predicted"/>
<feature type="coiled-coil region" evidence="1">
    <location>
        <begin position="325"/>
        <end position="380"/>
    </location>
</feature>
<evidence type="ECO:0000313" key="3">
    <source>
        <dbReference type="EMBL" id="CAI2371457.1"/>
    </source>
</evidence>
<feature type="compositionally biased region" description="Acidic residues" evidence="2">
    <location>
        <begin position="27"/>
        <end position="38"/>
    </location>
</feature>
<gene>
    <name evidence="3" type="ORF">ECRASSUSDP1_LOCUS12780</name>
</gene>
<dbReference type="AlphaFoldDB" id="A0AAD1XGE1"/>
<feature type="region of interest" description="Disordered" evidence="2">
    <location>
        <begin position="65"/>
        <end position="166"/>
    </location>
</feature>
<keyword evidence="1" id="KW-0175">Coiled coil</keyword>
<sequence>MNKNLRKSQEQIPNNKLSRIEEHDNSSSDDEQDEDDIFLQDLERENQMLEGVLKDLQGVIQKEKNDYSFEQTHKPPNNHFTSVKRLSNRHSPAKQASLTRNNESRIPRPSTREPKHRFNNSSDNEKSRERTLSSRRPYLGDTISSKIRNTQTLQLDDPEQESMELEPPVPHDHIKIQSEAIPAYNRGDTDERSAADKIRSLELRLVGTKKSIQSLEKDKRDKDNFIKQLQHELDKAKRFNARSENTDPNLRQKKGQLNASVSLQQRKKERSLEDKIKELEAVIHKDRKHMARLQSLNTQLITKIKGVANSEKSAHEESTNYGNTLKSLRRENSYLKQNKREILEEYKELKHSFNVLADEHEELKARHKSLAKQSKIFEENALELYESHQLLTEKLMKYHPR</sequence>
<name>A0AAD1XGE1_EUPCR</name>
<reference evidence="3" key="1">
    <citation type="submission" date="2023-07" db="EMBL/GenBank/DDBJ databases">
        <authorList>
            <consortium name="AG Swart"/>
            <person name="Singh M."/>
            <person name="Singh A."/>
            <person name="Seah K."/>
            <person name="Emmerich C."/>
        </authorList>
    </citation>
    <scope>NUCLEOTIDE SEQUENCE</scope>
    <source>
        <strain evidence="3">DP1</strain>
    </source>
</reference>
<accession>A0AAD1XGE1</accession>
<dbReference type="Proteomes" id="UP001295684">
    <property type="component" value="Unassembled WGS sequence"/>
</dbReference>
<keyword evidence="4" id="KW-1185">Reference proteome</keyword>
<dbReference type="EMBL" id="CAMPGE010012694">
    <property type="protein sequence ID" value="CAI2371457.1"/>
    <property type="molecule type" value="Genomic_DNA"/>
</dbReference>
<organism evidence="3 4">
    <name type="scientific">Euplotes crassus</name>
    <dbReference type="NCBI Taxonomy" id="5936"/>
    <lineage>
        <taxon>Eukaryota</taxon>
        <taxon>Sar</taxon>
        <taxon>Alveolata</taxon>
        <taxon>Ciliophora</taxon>
        <taxon>Intramacronucleata</taxon>
        <taxon>Spirotrichea</taxon>
        <taxon>Hypotrichia</taxon>
        <taxon>Euplotida</taxon>
        <taxon>Euplotidae</taxon>
        <taxon>Moneuplotes</taxon>
    </lineage>
</organism>
<feature type="compositionally biased region" description="Polar residues" evidence="2">
    <location>
        <begin position="142"/>
        <end position="154"/>
    </location>
</feature>
<comment type="caution">
    <text evidence="3">The sequence shown here is derived from an EMBL/GenBank/DDBJ whole genome shotgun (WGS) entry which is preliminary data.</text>
</comment>
<feature type="compositionally biased region" description="Basic and acidic residues" evidence="2">
    <location>
        <begin position="102"/>
        <end position="113"/>
    </location>
</feature>
<feature type="coiled-coil region" evidence="1">
    <location>
        <begin position="198"/>
        <end position="282"/>
    </location>
</feature>
<feature type="compositionally biased region" description="Basic and acidic residues" evidence="2">
    <location>
        <begin position="123"/>
        <end position="132"/>
    </location>
</feature>
<feature type="compositionally biased region" description="Polar residues" evidence="2">
    <location>
        <begin position="74"/>
        <end position="85"/>
    </location>
</feature>
<evidence type="ECO:0000256" key="1">
    <source>
        <dbReference type="SAM" id="Coils"/>
    </source>
</evidence>
<evidence type="ECO:0000256" key="2">
    <source>
        <dbReference type="SAM" id="MobiDB-lite"/>
    </source>
</evidence>